<dbReference type="PANTHER" id="PTHR22954:SF3">
    <property type="entry name" value="PROTEIN CBG08539"/>
    <property type="match status" value="1"/>
</dbReference>
<reference evidence="1 2" key="1">
    <citation type="journal article" date="2007" name="Nature">
        <title>Evolution of genes and genomes on the Drosophila phylogeny.</title>
        <authorList>
            <consortium name="Drosophila 12 Genomes Consortium"/>
            <person name="Clark A.G."/>
            <person name="Eisen M.B."/>
            <person name="Smith D.R."/>
            <person name="Bergman C.M."/>
            <person name="Oliver B."/>
            <person name="Markow T.A."/>
            <person name="Kaufman T.C."/>
            <person name="Kellis M."/>
            <person name="Gelbart W."/>
            <person name="Iyer V.N."/>
            <person name="Pollard D.A."/>
            <person name="Sackton T.B."/>
            <person name="Larracuente A.M."/>
            <person name="Singh N.D."/>
            <person name="Abad J.P."/>
            <person name="Abt D.N."/>
            <person name="Adryan B."/>
            <person name="Aguade M."/>
            <person name="Akashi H."/>
            <person name="Anderson W.W."/>
            <person name="Aquadro C.F."/>
            <person name="Ardell D.H."/>
            <person name="Arguello R."/>
            <person name="Artieri C.G."/>
            <person name="Barbash D.A."/>
            <person name="Barker D."/>
            <person name="Barsanti P."/>
            <person name="Batterham P."/>
            <person name="Batzoglou S."/>
            <person name="Begun D."/>
            <person name="Bhutkar A."/>
            <person name="Blanco E."/>
            <person name="Bosak S.A."/>
            <person name="Bradley R.K."/>
            <person name="Brand A.D."/>
            <person name="Brent M.R."/>
            <person name="Brooks A.N."/>
            <person name="Brown R.H."/>
            <person name="Butlin R.K."/>
            <person name="Caggese C."/>
            <person name="Calvi B.R."/>
            <person name="Bernardo de Carvalho A."/>
            <person name="Caspi A."/>
            <person name="Castrezana S."/>
            <person name="Celniker S.E."/>
            <person name="Chang J.L."/>
            <person name="Chapple C."/>
            <person name="Chatterji S."/>
            <person name="Chinwalla A."/>
            <person name="Civetta A."/>
            <person name="Clifton S.W."/>
            <person name="Comeron J.M."/>
            <person name="Costello J.C."/>
            <person name="Coyne J.A."/>
            <person name="Daub J."/>
            <person name="David R.G."/>
            <person name="Delcher A.L."/>
            <person name="Delehaunty K."/>
            <person name="Do C.B."/>
            <person name="Ebling H."/>
            <person name="Edwards K."/>
            <person name="Eickbush T."/>
            <person name="Evans J.D."/>
            <person name="Filipski A."/>
            <person name="Findeiss S."/>
            <person name="Freyhult E."/>
            <person name="Fulton L."/>
            <person name="Fulton R."/>
            <person name="Garcia A.C."/>
            <person name="Gardiner A."/>
            <person name="Garfield D.A."/>
            <person name="Garvin B.E."/>
            <person name="Gibson G."/>
            <person name="Gilbert D."/>
            <person name="Gnerre S."/>
            <person name="Godfrey J."/>
            <person name="Good R."/>
            <person name="Gotea V."/>
            <person name="Gravely B."/>
            <person name="Greenberg A.J."/>
            <person name="Griffiths-Jones S."/>
            <person name="Gross S."/>
            <person name="Guigo R."/>
            <person name="Gustafson E.A."/>
            <person name="Haerty W."/>
            <person name="Hahn M.W."/>
            <person name="Halligan D.L."/>
            <person name="Halpern A.L."/>
            <person name="Halter G.M."/>
            <person name="Han M.V."/>
            <person name="Heger A."/>
            <person name="Hillier L."/>
            <person name="Hinrichs A.S."/>
            <person name="Holmes I."/>
            <person name="Hoskins R.A."/>
            <person name="Hubisz M.J."/>
            <person name="Hultmark D."/>
            <person name="Huntley M.A."/>
            <person name="Jaffe D.B."/>
            <person name="Jagadeeshan S."/>
            <person name="Jeck W.R."/>
            <person name="Johnson J."/>
            <person name="Jones C.D."/>
            <person name="Jordan W.C."/>
            <person name="Karpen G.H."/>
            <person name="Kataoka E."/>
            <person name="Keightley P.D."/>
            <person name="Kheradpour P."/>
            <person name="Kirkness E.F."/>
            <person name="Koerich L.B."/>
            <person name="Kristiansen K."/>
            <person name="Kudrna D."/>
            <person name="Kulathinal R.J."/>
            <person name="Kumar S."/>
            <person name="Kwok R."/>
            <person name="Lander E."/>
            <person name="Langley C.H."/>
            <person name="Lapoint R."/>
            <person name="Lazzaro B.P."/>
            <person name="Lee S.J."/>
            <person name="Levesque L."/>
            <person name="Li R."/>
            <person name="Lin C.F."/>
            <person name="Lin M.F."/>
            <person name="Lindblad-Toh K."/>
            <person name="Llopart A."/>
            <person name="Long M."/>
            <person name="Low L."/>
            <person name="Lozovsky E."/>
            <person name="Lu J."/>
            <person name="Luo M."/>
            <person name="Machado C.A."/>
            <person name="Makalowski W."/>
            <person name="Marzo M."/>
            <person name="Matsuda M."/>
            <person name="Matzkin L."/>
            <person name="McAllister B."/>
            <person name="McBride C.S."/>
            <person name="McKernan B."/>
            <person name="McKernan K."/>
            <person name="Mendez-Lago M."/>
            <person name="Minx P."/>
            <person name="Mollenhauer M.U."/>
            <person name="Montooth K."/>
            <person name="Mount S.M."/>
            <person name="Mu X."/>
            <person name="Myers E."/>
            <person name="Negre B."/>
            <person name="Newfeld S."/>
            <person name="Nielsen R."/>
            <person name="Noor M.A."/>
            <person name="O'Grady P."/>
            <person name="Pachter L."/>
            <person name="Papaceit M."/>
            <person name="Parisi M.J."/>
            <person name="Parisi M."/>
            <person name="Parts L."/>
            <person name="Pedersen J.S."/>
            <person name="Pesole G."/>
            <person name="Phillippy A.M."/>
            <person name="Ponting C.P."/>
            <person name="Pop M."/>
            <person name="Porcelli D."/>
            <person name="Powell J.R."/>
            <person name="Prohaska S."/>
            <person name="Pruitt K."/>
            <person name="Puig M."/>
            <person name="Quesneville H."/>
            <person name="Ram K.R."/>
            <person name="Rand D."/>
            <person name="Rasmussen M.D."/>
            <person name="Reed L.K."/>
            <person name="Reenan R."/>
            <person name="Reily A."/>
            <person name="Remington K.A."/>
            <person name="Rieger T.T."/>
            <person name="Ritchie M.G."/>
            <person name="Robin C."/>
            <person name="Rogers Y.H."/>
            <person name="Rohde C."/>
            <person name="Rozas J."/>
            <person name="Rubenfield M.J."/>
            <person name="Ruiz A."/>
            <person name="Russo S."/>
            <person name="Salzberg S.L."/>
            <person name="Sanchez-Gracia A."/>
            <person name="Saranga D.J."/>
            <person name="Sato H."/>
            <person name="Schaeffer S.W."/>
            <person name="Schatz M.C."/>
            <person name="Schlenke T."/>
            <person name="Schwartz R."/>
            <person name="Segarra C."/>
            <person name="Singh R.S."/>
            <person name="Sirot L."/>
            <person name="Sirota M."/>
            <person name="Sisneros N.B."/>
            <person name="Smith C.D."/>
            <person name="Smith T.F."/>
            <person name="Spieth J."/>
            <person name="Stage D.E."/>
            <person name="Stark A."/>
            <person name="Stephan W."/>
            <person name="Strausberg R.L."/>
            <person name="Strempel S."/>
            <person name="Sturgill D."/>
            <person name="Sutton G."/>
            <person name="Sutton G.G."/>
            <person name="Tao W."/>
            <person name="Teichmann S."/>
            <person name="Tobari Y.N."/>
            <person name="Tomimura Y."/>
            <person name="Tsolas J.M."/>
            <person name="Valente V.L."/>
            <person name="Venter E."/>
            <person name="Venter J.C."/>
            <person name="Vicario S."/>
            <person name="Vieira F.G."/>
            <person name="Vilella A.J."/>
            <person name="Villasante A."/>
            <person name="Walenz B."/>
            <person name="Wang J."/>
            <person name="Wasserman M."/>
            <person name="Watts T."/>
            <person name="Wilson D."/>
            <person name="Wilson R.K."/>
            <person name="Wing R.A."/>
            <person name="Wolfner M.F."/>
            <person name="Wong A."/>
            <person name="Wong G.K."/>
            <person name="Wu C.I."/>
            <person name="Wu G."/>
            <person name="Yamamoto D."/>
            <person name="Yang H.P."/>
            <person name="Yang S.P."/>
            <person name="Yorke J.A."/>
            <person name="Yoshida K."/>
            <person name="Zdobnov E."/>
            <person name="Zhang P."/>
            <person name="Zhang Y."/>
            <person name="Zimin A.V."/>
            <person name="Baldwin J."/>
            <person name="Abdouelleil A."/>
            <person name="Abdulkadir J."/>
            <person name="Abebe A."/>
            <person name="Abera B."/>
            <person name="Abreu J."/>
            <person name="Acer S.C."/>
            <person name="Aftuck L."/>
            <person name="Alexander A."/>
            <person name="An P."/>
            <person name="Anderson E."/>
            <person name="Anderson S."/>
            <person name="Arachi H."/>
            <person name="Azer M."/>
            <person name="Bachantsang P."/>
            <person name="Barry A."/>
            <person name="Bayul T."/>
            <person name="Berlin A."/>
            <person name="Bessette D."/>
            <person name="Bloom T."/>
            <person name="Blye J."/>
            <person name="Boguslavskiy L."/>
            <person name="Bonnet C."/>
            <person name="Boukhgalter B."/>
            <person name="Bourzgui I."/>
            <person name="Brown A."/>
            <person name="Cahill P."/>
            <person name="Channer S."/>
            <person name="Cheshatsang Y."/>
            <person name="Chuda L."/>
            <person name="Citroen M."/>
            <person name="Collymore A."/>
            <person name="Cooke P."/>
            <person name="Costello M."/>
            <person name="D'Aco K."/>
            <person name="Daza R."/>
            <person name="De Haan G."/>
            <person name="DeGray S."/>
            <person name="DeMaso C."/>
            <person name="Dhargay N."/>
            <person name="Dooley K."/>
            <person name="Dooley E."/>
            <person name="Doricent M."/>
            <person name="Dorje P."/>
            <person name="Dorjee K."/>
            <person name="Dupes A."/>
            <person name="Elong R."/>
            <person name="Falk J."/>
            <person name="Farina A."/>
            <person name="Faro S."/>
            <person name="Ferguson D."/>
            <person name="Fisher S."/>
            <person name="Foley C.D."/>
            <person name="Franke A."/>
            <person name="Friedrich D."/>
            <person name="Gadbois L."/>
            <person name="Gearin G."/>
            <person name="Gearin C.R."/>
            <person name="Giannoukos G."/>
            <person name="Goode T."/>
            <person name="Graham J."/>
            <person name="Grandbois E."/>
            <person name="Grewal S."/>
            <person name="Gyaltsen K."/>
            <person name="Hafez N."/>
            <person name="Hagos B."/>
            <person name="Hall J."/>
            <person name="Henson C."/>
            <person name="Hollinger A."/>
            <person name="Honan T."/>
            <person name="Huard M.D."/>
            <person name="Hughes L."/>
            <person name="Hurhula B."/>
            <person name="Husby M.E."/>
            <person name="Kamat A."/>
            <person name="Kanga B."/>
            <person name="Kashin S."/>
            <person name="Khazanovich D."/>
            <person name="Kisner P."/>
            <person name="Lance K."/>
            <person name="Lara M."/>
            <person name="Lee W."/>
            <person name="Lennon N."/>
            <person name="Letendre F."/>
            <person name="LeVine R."/>
            <person name="Lipovsky A."/>
            <person name="Liu X."/>
            <person name="Liu J."/>
            <person name="Liu S."/>
            <person name="Lokyitsang T."/>
            <person name="Lokyitsang Y."/>
            <person name="Lubonja R."/>
            <person name="Lui A."/>
            <person name="MacDonald P."/>
            <person name="Magnisalis V."/>
            <person name="Maru K."/>
            <person name="Matthews C."/>
            <person name="McCusker W."/>
            <person name="McDonough S."/>
            <person name="Mehta T."/>
            <person name="Meldrim J."/>
            <person name="Meneus L."/>
            <person name="Mihai O."/>
            <person name="Mihalev A."/>
            <person name="Mihova T."/>
            <person name="Mittelman R."/>
            <person name="Mlenga V."/>
            <person name="Montmayeur A."/>
            <person name="Mulrain L."/>
            <person name="Navidi A."/>
            <person name="Naylor J."/>
            <person name="Negash T."/>
            <person name="Nguyen T."/>
            <person name="Nguyen N."/>
            <person name="Nicol R."/>
            <person name="Norbu C."/>
            <person name="Norbu N."/>
            <person name="Novod N."/>
            <person name="O'Neill B."/>
            <person name="Osman S."/>
            <person name="Markiewicz E."/>
            <person name="Oyono O.L."/>
            <person name="Patti C."/>
            <person name="Phunkhang P."/>
            <person name="Pierre F."/>
            <person name="Priest M."/>
            <person name="Raghuraman S."/>
            <person name="Rege F."/>
            <person name="Reyes R."/>
            <person name="Rise C."/>
            <person name="Rogov P."/>
            <person name="Ross K."/>
            <person name="Ryan E."/>
            <person name="Settipalli S."/>
            <person name="Shea T."/>
            <person name="Sherpa N."/>
            <person name="Shi L."/>
            <person name="Shih D."/>
            <person name="Sparrow T."/>
            <person name="Spaulding J."/>
            <person name="Stalker J."/>
            <person name="Stange-Thomann N."/>
            <person name="Stavropoulos S."/>
            <person name="Stone C."/>
            <person name="Strader C."/>
            <person name="Tesfaye S."/>
            <person name="Thomson T."/>
            <person name="Thoulutsang Y."/>
            <person name="Thoulutsang D."/>
            <person name="Topham K."/>
            <person name="Topping I."/>
            <person name="Tsamla T."/>
            <person name="Vassiliev H."/>
            <person name="Vo A."/>
            <person name="Wangchuk T."/>
            <person name="Wangdi T."/>
            <person name="Weiand M."/>
            <person name="Wilkinson J."/>
            <person name="Wilson A."/>
            <person name="Yadav S."/>
            <person name="Young G."/>
            <person name="Yu Q."/>
            <person name="Zembek L."/>
            <person name="Zhong D."/>
            <person name="Zimmer A."/>
            <person name="Zwirko Z."/>
            <person name="Jaffe D.B."/>
            <person name="Alvarez P."/>
            <person name="Brockman W."/>
            <person name="Butler J."/>
            <person name="Chin C."/>
            <person name="Gnerre S."/>
            <person name="Grabherr M."/>
            <person name="Kleber M."/>
            <person name="Mauceli E."/>
            <person name="MacCallum I."/>
        </authorList>
    </citation>
    <scope>NUCLEOTIDE SEQUENCE [LARGE SCALE GENOMIC DNA]</scope>
    <source>
        <strain evidence="2">MSH-3 / Tucson 14011-0111.49</strain>
    </source>
</reference>
<sequence>MAPRKGKDAEVLTSRTALMNSFVRNKVYIEKNSDSMTAAELEARLSLIETNFNQFCNIQAKIEHDSEDASEYESRYEAEEVYCELKAKLLSCLGHRGRRQSNVGDLLNSTQVSRSSRLPKLKLPEFAGKFTEWTSWYNTFTTLIESDSELDELSKFIHLRSALGAGPLSAIEGLELTGPNYRKALRLLKDRYENKAIILQSHVQELFNLRRLKRPDSEGLRGLVDNVNAQLVALNSLSDDKEILDAVIFHLDSAQSLMKIQLDRICSKPHHELLHREIPIVAKEPGLKRQELQEPKSLHSSLLSRSSTNFLATAVVQIKAIDGGYRNCSSDKCQGGAGPEAEADAAAEAGVACPRRVWGAGEKVERMQQHGWNANANAA</sequence>
<dbReference type="HOGENOM" id="CLU_730104_0_0_1"/>
<dbReference type="InterPro" id="IPR005312">
    <property type="entry name" value="DUF1759"/>
</dbReference>
<dbReference type="Pfam" id="PF03564">
    <property type="entry name" value="DUF1759"/>
    <property type="match status" value="1"/>
</dbReference>
<dbReference type="PANTHER" id="PTHR22954">
    <property type="entry name" value="RETROVIRAL PROTEASE-RELATED"/>
    <property type="match status" value="1"/>
</dbReference>
<dbReference type="Proteomes" id="UP000008744">
    <property type="component" value="Unassembled WGS sequence"/>
</dbReference>
<organism evidence="2">
    <name type="scientific">Drosophila persimilis</name>
    <name type="common">Fruit fly</name>
    <dbReference type="NCBI Taxonomy" id="7234"/>
    <lineage>
        <taxon>Eukaryota</taxon>
        <taxon>Metazoa</taxon>
        <taxon>Ecdysozoa</taxon>
        <taxon>Arthropoda</taxon>
        <taxon>Hexapoda</taxon>
        <taxon>Insecta</taxon>
        <taxon>Pterygota</taxon>
        <taxon>Neoptera</taxon>
        <taxon>Endopterygota</taxon>
        <taxon>Diptera</taxon>
        <taxon>Brachycera</taxon>
        <taxon>Muscomorpha</taxon>
        <taxon>Ephydroidea</taxon>
        <taxon>Drosophilidae</taxon>
        <taxon>Drosophila</taxon>
        <taxon>Sophophora</taxon>
    </lineage>
</organism>
<dbReference type="EMBL" id="CH479185">
    <property type="protein sequence ID" value="EDW38368.1"/>
    <property type="molecule type" value="Genomic_DNA"/>
</dbReference>
<keyword evidence="2" id="KW-1185">Reference proteome</keyword>
<dbReference type="STRING" id="7234.B4GLE4"/>
<dbReference type="AlphaFoldDB" id="B4GLE4"/>
<name>B4GLE4_DROPE</name>
<protein>
    <submittedName>
        <fullName evidence="1">GL12555</fullName>
    </submittedName>
</protein>
<proteinExistence type="predicted"/>
<evidence type="ECO:0000313" key="1">
    <source>
        <dbReference type="EMBL" id="EDW38368.1"/>
    </source>
</evidence>
<gene>
    <name evidence="1" type="primary">Dper\GL12555</name>
    <name evidence="1" type="ORF">Dper_GL12555</name>
</gene>
<dbReference type="OMA" id="IDITNEC"/>
<accession>B4GLE4</accession>
<evidence type="ECO:0000313" key="2">
    <source>
        <dbReference type="Proteomes" id="UP000008744"/>
    </source>
</evidence>